<dbReference type="OrthoDB" id="10617120at2759"/>
<proteinExistence type="predicted"/>
<name>A0A4R0RRD1_9APHY</name>
<gene>
    <name evidence="1" type="ORF">EIP91_006106</name>
</gene>
<dbReference type="AlphaFoldDB" id="A0A4R0RRD1"/>
<reference evidence="1 2" key="1">
    <citation type="submission" date="2018-11" db="EMBL/GenBank/DDBJ databases">
        <title>Genome assembly of Steccherinum ochraceum LE-BIN_3174, the white-rot fungus of the Steccherinaceae family (The Residual Polyporoid clade, Polyporales, Basidiomycota).</title>
        <authorList>
            <person name="Fedorova T.V."/>
            <person name="Glazunova O.A."/>
            <person name="Landesman E.O."/>
            <person name="Moiseenko K.V."/>
            <person name="Psurtseva N.V."/>
            <person name="Savinova O.S."/>
            <person name="Shakhova N.V."/>
            <person name="Tyazhelova T.V."/>
            <person name="Vasina D.V."/>
        </authorList>
    </citation>
    <scope>NUCLEOTIDE SEQUENCE [LARGE SCALE GENOMIC DNA]</scope>
    <source>
        <strain evidence="1 2">LE-BIN_3174</strain>
    </source>
</reference>
<comment type="caution">
    <text evidence="1">The sequence shown here is derived from an EMBL/GenBank/DDBJ whole genome shotgun (WGS) entry which is preliminary data.</text>
</comment>
<protein>
    <submittedName>
        <fullName evidence="1">Uncharacterized protein</fullName>
    </submittedName>
</protein>
<organism evidence="1 2">
    <name type="scientific">Steccherinum ochraceum</name>
    <dbReference type="NCBI Taxonomy" id="92696"/>
    <lineage>
        <taxon>Eukaryota</taxon>
        <taxon>Fungi</taxon>
        <taxon>Dikarya</taxon>
        <taxon>Basidiomycota</taxon>
        <taxon>Agaricomycotina</taxon>
        <taxon>Agaricomycetes</taxon>
        <taxon>Polyporales</taxon>
        <taxon>Steccherinaceae</taxon>
        <taxon>Steccherinum</taxon>
    </lineage>
</organism>
<sequence>MFPESTLDQFPTLSYFQSLRTAPAPPPSDHRIAPNMPADHTACWNLVDAYKNGETSHLTAAEYQYMLHYTGKVSPRVWKNTRTIFKYKTRRAIPTTFKEIFVPKYENAWVKTPVGQVTGVGHEHYYLDMLIDLQEAKETDALRLHSVSHIPMTSELQNYRGPALVDLTQADRDYDLKYRSVLQKA</sequence>
<dbReference type="Proteomes" id="UP000292702">
    <property type="component" value="Unassembled WGS sequence"/>
</dbReference>
<keyword evidence="2" id="KW-1185">Reference proteome</keyword>
<accession>A0A4R0RRD1</accession>
<dbReference type="EMBL" id="RWJN01000033">
    <property type="protein sequence ID" value="TCD69793.1"/>
    <property type="molecule type" value="Genomic_DNA"/>
</dbReference>
<evidence type="ECO:0000313" key="1">
    <source>
        <dbReference type="EMBL" id="TCD69793.1"/>
    </source>
</evidence>
<evidence type="ECO:0000313" key="2">
    <source>
        <dbReference type="Proteomes" id="UP000292702"/>
    </source>
</evidence>